<comment type="caution">
    <text evidence="1">The sequence shown here is derived from an EMBL/GenBank/DDBJ whole genome shotgun (WGS) entry which is preliminary data.</text>
</comment>
<dbReference type="Proteomes" id="UP000712281">
    <property type="component" value="Unassembled WGS sequence"/>
</dbReference>
<gene>
    <name evidence="1" type="ORF">F2Q68_00039087</name>
</gene>
<reference evidence="1" key="1">
    <citation type="submission" date="2019-12" db="EMBL/GenBank/DDBJ databases">
        <title>Genome sequencing and annotation of Brassica cretica.</title>
        <authorList>
            <person name="Studholme D.J."/>
            <person name="Sarris P.F."/>
        </authorList>
    </citation>
    <scope>NUCLEOTIDE SEQUENCE</scope>
    <source>
        <strain evidence="1">PFS-001/15</strain>
        <tissue evidence="1">Leaf</tissue>
    </source>
</reference>
<accession>A0A8S9MIQ0</accession>
<dbReference type="EMBL" id="QGKW02000007">
    <property type="protein sequence ID" value="KAF2616933.1"/>
    <property type="molecule type" value="Genomic_DNA"/>
</dbReference>
<name>A0A8S9MIQ0_BRACR</name>
<evidence type="ECO:0000313" key="1">
    <source>
        <dbReference type="EMBL" id="KAF2616933.1"/>
    </source>
</evidence>
<evidence type="ECO:0000313" key="2">
    <source>
        <dbReference type="Proteomes" id="UP000712281"/>
    </source>
</evidence>
<proteinExistence type="predicted"/>
<organism evidence="1 2">
    <name type="scientific">Brassica cretica</name>
    <name type="common">Mustard</name>
    <dbReference type="NCBI Taxonomy" id="69181"/>
    <lineage>
        <taxon>Eukaryota</taxon>
        <taxon>Viridiplantae</taxon>
        <taxon>Streptophyta</taxon>
        <taxon>Embryophyta</taxon>
        <taxon>Tracheophyta</taxon>
        <taxon>Spermatophyta</taxon>
        <taxon>Magnoliopsida</taxon>
        <taxon>eudicotyledons</taxon>
        <taxon>Gunneridae</taxon>
        <taxon>Pentapetalae</taxon>
        <taxon>rosids</taxon>
        <taxon>malvids</taxon>
        <taxon>Brassicales</taxon>
        <taxon>Brassicaceae</taxon>
        <taxon>Brassiceae</taxon>
        <taxon>Brassica</taxon>
    </lineage>
</organism>
<sequence>MYARSLHSDRAGRTLGRYVATEREVCSVAAYRPSFARARSLCSDRAGRTIGRYRPGGTDDRSLRSDRAWLELGRYVATEQDVCSVATWRPSLARAWSLRSDRATFFGLFSDVSCFFRRALLKNKSFPKIYFS</sequence>
<dbReference type="AlphaFoldDB" id="A0A8S9MIQ0"/>
<protein>
    <submittedName>
        <fullName evidence="1">Uncharacterized protein</fullName>
    </submittedName>
</protein>